<evidence type="ECO:0000313" key="3">
    <source>
        <dbReference type="EMBL" id="GAA3394171.1"/>
    </source>
</evidence>
<name>A0ABP6T640_9ACTN</name>
<dbReference type="Proteomes" id="UP001501676">
    <property type="component" value="Unassembled WGS sequence"/>
</dbReference>
<protein>
    <submittedName>
        <fullName evidence="3">SDR family oxidoreductase</fullName>
    </submittedName>
</protein>
<evidence type="ECO:0000313" key="4">
    <source>
        <dbReference type="Proteomes" id="UP001501676"/>
    </source>
</evidence>
<feature type="region of interest" description="Disordered" evidence="1">
    <location>
        <begin position="312"/>
        <end position="341"/>
    </location>
</feature>
<dbReference type="EMBL" id="BAAAYN010000044">
    <property type="protein sequence ID" value="GAA3394171.1"/>
    <property type="molecule type" value="Genomic_DNA"/>
</dbReference>
<feature type="region of interest" description="Disordered" evidence="1">
    <location>
        <begin position="89"/>
        <end position="108"/>
    </location>
</feature>
<dbReference type="Gene3D" id="3.40.50.720">
    <property type="entry name" value="NAD(P)-binding Rossmann-like Domain"/>
    <property type="match status" value="1"/>
</dbReference>
<keyword evidence="4" id="KW-1185">Reference proteome</keyword>
<dbReference type="SUPFAM" id="SSF51735">
    <property type="entry name" value="NAD(P)-binding Rossmann-fold domains"/>
    <property type="match status" value="1"/>
</dbReference>
<evidence type="ECO:0000259" key="2">
    <source>
        <dbReference type="Pfam" id="PF01370"/>
    </source>
</evidence>
<dbReference type="InterPro" id="IPR036291">
    <property type="entry name" value="NAD(P)-bd_dom_sf"/>
</dbReference>
<organism evidence="3 4">
    <name type="scientific">Cryptosporangium minutisporangium</name>
    <dbReference type="NCBI Taxonomy" id="113569"/>
    <lineage>
        <taxon>Bacteria</taxon>
        <taxon>Bacillati</taxon>
        <taxon>Actinomycetota</taxon>
        <taxon>Actinomycetes</taxon>
        <taxon>Cryptosporangiales</taxon>
        <taxon>Cryptosporangiaceae</taxon>
        <taxon>Cryptosporangium</taxon>
    </lineage>
</organism>
<feature type="domain" description="NAD-dependent epimerase/dehydratase" evidence="2">
    <location>
        <begin position="71"/>
        <end position="186"/>
    </location>
</feature>
<evidence type="ECO:0000256" key="1">
    <source>
        <dbReference type="SAM" id="MobiDB-lite"/>
    </source>
</evidence>
<accession>A0ABP6T640</accession>
<gene>
    <name evidence="3" type="ORF">GCM10020369_62530</name>
</gene>
<comment type="caution">
    <text evidence="3">The sequence shown here is derived from an EMBL/GenBank/DDBJ whole genome shotgun (WGS) entry which is preliminary data.</text>
</comment>
<dbReference type="Pfam" id="PF01370">
    <property type="entry name" value="Epimerase"/>
    <property type="match status" value="1"/>
</dbReference>
<sequence>MVRAALDAGWHVTTLTRGLHGAPPPGVDARTGDRTTPAGLAALGDDEWDVCIDTSGYVPRDVRLSARTLAGRVGRYVFVSTVNVYPDWPERPVTSSSPVSDCPPDAGPDDGDYGYLKSGCERAVLESFPDATTINRAGLIFGPRDNIARVSWWVQRVAAGGEVLAPGRPDQPLALIDARDMAEWMLGAPPGAFVVNSAAGTQTFGSLLATARDVTGSDARFTWADDQVLLDASVEPWTELPLWLPESMSGHAWDLDVSGAYATGLRIRPLAESMSGHAWDLDVSGAYATGLRIRPLAESLADVWEWVREHGLPSPEDAERPTELEKRMSREREQKILTGLA</sequence>
<reference evidence="4" key="1">
    <citation type="journal article" date="2019" name="Int. J. Syst. Evol. Microbiol.">
        <title>The Global Catalogue of Microorganisms (GCM) 10K type strain sequencing project: providing services to taxonomists for standard genome sequencing and annotation.</title>
        <authorList>
            <consortium name="The Broad Institute Genomics Platform"/>
            <consortium name="The Broad Institute Genome Sequencing Center for Infectious Disease"/>
            <person name="Wu L."/>
            <person name="Ma J."/>
        </authorList>
    </citation>
    <scope>NUCLEOTIDE SEQUENCE [LARGE SCALE GENOMIC DNA]</scope>
    <source>
        <strain evidence="4">JCM 9458</strain>
    </source>
</reference>
<proteinExistence type="predicted"/>
<dbReference type="InterPro" id="IPR001509">
    <property type="entry name" value="Epimerase_deHydtase"/>
</dbReference>
<feature type="compositionally biased region" description="Basic and acidic residues" evidence="1">
    <location>
        <begin position="312"/>
        <end position="335"/>
    </location>
</feature>